<organism evidence="2 3">
    <name type="scientific">Vigna unguiculata</name>
    <name type="common">Cowpea</name>
    <dbReference type="NCBI Taxonomy" id="3917"/>
    <lineage>
        <taxon>Eukaryota</taxon>
        <taxon>Viridiplantae</taxon>
        <taxon>Streptophyta</taxon>
        <taxon>Embryophyta</taxon>
        <taxon>Tracheophyta</taxon>
        <taxon>Spermatophyta</taxon>
        <taxon>Magnoliopsida</taxon>
        <taxon>eudicotyledons</taxon>
        <taxon>Gunneridae</taxon>
        <taxon>Pentapetalae</taxon>
        <taxon>rosids</taxon>
        <taxon>fabids</taxon>
        <taxon>Fabales</taxon>
        <taxon>Fabaceae</taxon>
        <taxon>Papilionoideae</taxon>
        <taxon>50 kb inversion clade</taxon>
        <taxon>NPAAA clade</taxon>
        <taxon>indigoferoid/millettioid clade</taxon>
        <taxon>Phaseoleae</taxon>
        <taxon>Vigna</taxon>
    </lineage>
</organism>
<feature type="compositionally biased region" description="Basic and acidic residues" evidence="1">
    <location>
        <begin position="33"/>
        <end position="44"/>
    </location>
</feature>
<sequence>MPRLSETTSGPKVRSLSWAKPQQPPKASTPPRLGERLSPERDSALLKTRALRLSESS</sequence>
<gene>
    <name evidence="2" type="ORF">DEO72_LG4g448</name>
</gene>
<feature type="region of interest" description="Disordered" evidence="1">
    <location>
        <begin position="1"/>
        <end position="57"/>
    </location>
</feature>
<keyword evidence="3" id="KW-1185">Reference proteome</keyword>
<dbReference type="Proteomes" id="UP000501690">
    <property type="component" value="Linkage Group LG4"/>
</dbReference>
<proteinExistence type="predicted"/>
<dbReference type="EMBL" id="CP039348">
    <property type="protein sequence ID" value="QCD89503.1"/>
    <property type="molecule type" value="Genomic_DNA"/>
</dbReference>
<dbReference type="AlphaFoldDB" id="A0A4D6LLX0"/>
<reference evidence="2 3" key="1">
    <citation type="submission" date="2019-04" db="EMBL/GenBank/DDBJ databases">
        <title>An improved genome assembly and genetic linkage map for asparagus bean, Vigna unguiculata ssp. sesquipedialis.</title>
        <authorList>
            <person name="Xia Q."/>
            <person name="Zhang R."/>
            <person name="Dong Y."/>
        </authorList>
    </citation>
    <scope>NUCLEOTIDE SEQUENCE [LARGE SCALE GENOMIC DNA]</scope>
    <source>
        <tissue evidence="2">Leaf</tissue>
    </source>
</reference>
<name>A0A4D6LLX0_VIGUN</name>
<protein>
    <submittedName>
        <fullName evidence="2">Uncharacterized protein</fullName>
    </submittedName>
</protein>
<feature type="compositionally biased region" description="Polar residues" evidence="1">
    <location>
        <begin position="1"/>
        <end position="10"/>
    </location>
</feature>
<accession>A0A4D6LLX0</accession>
<evidence type="ECO:0000256" key="1">
    <source>
        <dbReference type="SAM" id="MobiDB-lite"/>
    </source>
</evidence>
<evidence type="ECO:0000313" key="3">
    <source>
        <dbReference type="Proteomes" id="UP000501690"/>
    </source>
</evidence>
<evidence type="ECO:0000313" key="2">
    <source>
        <dbReference type="EMBL" id="QCD89503.1"/>
    </source>
</evidence>